<dbReference type="PANTHER" id="PTHR24256">
    <property type="entry name" value="TRYPTASE-RELATED"/>
    <property type="match status" value="1"/>
</dbReference>
<dbReference type="PRINTS" id="PR00722">
    <property type="entry name" value="CHYMOTRYPSIN"/>
</dbReference>
<dbReference type="FunFam" id="2.40.10.10:FF:000028">
    <property type="entry name" value="Serine protease easter"/>
    <property type="match status" value="1"/>
</dbReference>
<dbReference type="GO" id="GO:0006508">
    <property type="term" value="P:proteolysis"/>
    <property type="evidence" value="ECO:0007669"/>
    <property type="project" value="UniProtKB-KW"/>
</dbReference>
<evidence type="ECO:0000259" key="6">
    <source>
        <dbReference type="PROSITE" id="PS50240"/>
    </source>
</evidence>
<dbReference type="SMART" id="SM00020">
    <property type="entry name" value="Tryp_SPc"/>
    <property type="match status" value="1"/>
</dbReference>
<dbReference type="Gene3D" id="3.30.1640.30">
    <property type="match status" value="1"/>
</dbReference>
<dbReference type="InterPro" id="IPR001314">
    <property type="entry name" value="Peptidase_S1A"/>
</dbReference>
<dbReference type="InterPro" id="IPR038565">
    <property type="entry name" value="CLIP_sf"/>
</dbReference>
<dbReference type="Gene3D" id="2.40.10.10">
    <property type="entry name" value="Trypsin-like serine proteases"/>
    <property type="match status" value="2"/>
</dbReference>
<proteinExistence type="inferred from homology"/>
<dbReference type="GO" id="GO:0004252">
    <property type="term" value="F:serine-type endopeptidase activity"/>
    <property type="evidence" value="ECO:0007669"/>
    <property type="project" value="InterPro"/>
</dbReference>
<dbReference type="InterPro" id="IPR043504">
    <property type="entry name" value="Peptidase_S1_PA_chymotrypsin"/>
</dbReference>
<dbReference type="InterPro" id="IPR009003">
    <property type="entry name" value="Peptidase_S1_PA"/>
</dbReference>
<dbReference type="PROSITE" id="PS00134">
    <property type="entry name" value="TRYPSIN_HIS"/>
    <property type="match status" value="1"/>
</dbReference>
<name>A0A067RAE5_ZOONE</name>
<keyword evidence="8" id="KW-1185">Reference proteome</keyword>
<evidence type="ECO:0000313" key="7">
    <source>
        <dbReference type="EMBL" id="KDR19715.1"/>
    </source>
</evidence>
<keyword evidence="7" id="KW-0645">Protease</keyword>
<feature type="chain" id="PRO_5001648072" evidence="5">
    <location>
        <begin position="23"/>
        <end position="384"/>
    </location>
</feature>
<evidence type="ECO:0000256" key="2">
    <source>
        <dbReference type="ARBA" id="ARBA00023157"/>
    </source>
</evidence>
<evidence type="ECO:0000313" key="8">
    <source>
        <dbReference type="Proteomes" id="UP000027135"/>
    </source>
</evidence>
<feature type="domain" description="Peptidase S1" evidence="6">
    <location>
        <begin position="133"/>
        <end position="384"/>
    </location>
</feature>
<feature type="signal peptide" evidence="5">
    <location>
        <begin position="1"/>
        <end position="22"/>
    </location>
</feature>
<keyword evidence="2" id="KW-1015">Disulfide bond</keyword>
<reference evidence="7 8" key="1">
    <citation type="journal article" date="2014" name="Nat. Commun.">
        <title>Molecular traces of alternative social organization in a termite genome.</title>
        <authorList>
            <person name="Terrapon N."/>
            <person name="Li C."/>
            <person name="Robertson H.M."/>
            <person name="Ji L."/>
            <person name="Meng X."/>
            <person name="Booth W."/>
            <person name="Chen Z."/>
            <person name="Childers C.P."/>
            <person name="Glastad K.M."/>
            <person name="Gokhale K."/>
            <person name="Gowin J."/>
            <person name="Gronenberg W."/>
            <person name="Hermansen R.A."/>
            <person name="Hu H."/>
            <person name="Hunt B.G."/>
            <person name="Huylmans A.K."/>
            <person name="Khalil S.M."/>
            <person name="Mitchell R.D."/>
            <person name="Munoz-Torres M.C."/>
            <person name="Mustard J.A."/>
            <person name="Pan H."/>
            <person name="Reese J.T."/>
            <person name="Scharf M.E."/>
            <person name="Sun F."/>
            <person name="Vogel H."/>
            <person name="Xiao J."/>
            <person name="Yang W."/>
            <person name="Yang Z."/>
            <person name="Yang Z."/>
            <person name="Zhou J."/>
            <person name="Zhu J."/>
            <person name="Brent C.S."/>
            <person name="Elsik C.G."/>
            <person name="Goodisman M.A."/>
            <person name="Liberles D.A."/>
            <person name="Roe R.M."/>
            <person name="Vargo E.L."/>
            <person name="Vilcinskas A."/>
            <person name="Wang J."/>
            <person name="Bornberg-Bauer E."/>
            <person name="Korb J."/>
            <person name="Zhang G."/>
            <person name="Liebig J."/>
        </authorList>
    </citation>
    <scope>NUCLEOTIDE SEQUENCE [LARGE SCALE GENOMIC DNA]</scope>
    <source>
        <tissue evidence="7">Whole organism</tissue>
    </source>
</reference>
<accession>A0A067RAE5</accession>
<dbReference type="OrthoDB" id="7726766at2759"/>
<keyword evidence="3" id="KW-0325">Glycoprotein</keyword>
<dbReference type="AlphaFoldDB" id="A0A067RAE5"/>
<dbReference type="Pfam" id="PF00089">
    <property type="entry name" value="Trypsin"/>
    <property type="match status" value="1"/>
</dbReference>
<evidence type="ECO:0000256" key="5">
    <source>
        <dbReference type="SAM" id="SignalP"/>
    </source>
</evidence>
<protein>
    <submittedName>
        <fullName evidence="7">Serine protease easter</fullName>
    </submittedName>
</protein>
<evidence type="ECO:0000256" key="1">
    <source>
        <dbReference type="ARBA" id="ARBA00022729"/>
    </source>
</evidence>
<keyword evidence="1 5" id="KW-0732">Signal</keyword>
<dbReference type="OMA" id="AHFSEWI"/>
<gene>
    <name evidence="7" type="ORF">L798_05746</name>
</gene>
<sequence length="384" mass="41237">MAVLSRSLILVSLLSIMALCSSSTVAFVEDEEDRDFDGTPSLTHEKSDDSLCGIGSVCTPIGSCALLQDLMEQSCLISEKLGALTCGYRGNEVLVCCPQGSSNNPFTYHHISSQASSSSQKKIACGQPLFNNIKQGGNGGLGSHPWVARVGYINAKTGRMTYPCCGSIISDRTVLTAAHCALAKADNYQLASVRVGEYEGKGDPDCTKSFCAHPVQDIAVSHVIVHPGFERKIFKHDVALLILNIPMNFSVAALPICLLENSNVPLVGRRASLVGWGKTPGQTATPSREQLLELPIVPLDQCNKIYSQVIPVTQNQMCVGGEARKDACSGFGGAPLILLDHYSRSRYYQVGIASFGSNKCGTQGVPSVYSSVHRYAEWIRNNMV</sequence>
<dbReference type="eggNOG" id="KOG3627">
    <property type="taxonomic scope" value="Eukaryota"/>
</dbReference>
<evidence type="ECO:0000256" key="3">
    <source>
        <dbReference type="ARBA" id="ARBA00023180"/>
    </source>
</evidence>
<organism evidence="7 8">
    <name type="scientific">Zootermopsis nevadensis</name>
    <name type="common">Dampwood termite</name>
    <dbReference type="NCBI Taxonomy" id="136037"/>
    <lineage>
        <taxon>Eukaryota</taxon>
        <taxon>Metazoa</taxon>
        <taxon>Ecdysozoa</taxon>
        <taxon>Arthropoda</taxon>
        <taxon>Hexapoda</taxon>
        <taxon>Insecta</taxon>
        <taxon>Pterygota</taxon>
        <taxon>Neoptera</taxon>
        <taxon>Polyneoptera</taxon>
        <taxon>Dictyoptera</taxon>
        <taxon>Blattodea</taxon>
        <taxon>Blattoidea</taxon>
        <taxon>Termitoidae</taxon>
        <taxon>Termopsidae</taxon>
        <taxon>Zootermopsis</taxon>
    </lineage>
</organism>
<dbReference type="CDD" id="cd00190">
    <property type="entry name" value="Tryp_SPc"/>
    <property type="match status" value="1"/>
</dbReference>
<dbReference type="STRING" id="136037.A0A067RAE5"/>
<dbReference type="SUPFAM" id="SSF50494">
    <property type="entry name" value="Trypsin-like serine proteases"/>
    <property type="match status" value="1"/>
</dbReference>
<dbReference type="PROSITE" id="PS50240">
    <property type="entry name" value="TRYPSIN_DOM"/>
    <property type="match status" value="1"/>
</dbReference>
<dbReference type="InterPro" id="IPR001254">
    <property type="entry name" value="Trypsin_dom"/>
</dbReference>
<dbReference type="InterPro" id="IPR051487">
    <property type="entry name" value="Ser/Thr_Proteases_Immune/Dev"/>
</dbReference>
<evidence type="ECO:0000256" key="4">
    <source>
        <dbReference type="ARBA" id="ARBA00024195"/>
    </source>
</evidence>
<keyword evidence="7" id="KW-0378">Hydrolase</keyword>
<comment type="similarity">
    <text evidence="4">Belongs to the peptidase S1 family. CLIP subfamily.</text>
</comment>
<dbReference type="EMBL" id="KK852636">
    <property type="protein sequence ID" value="KDR19715.1"/>
    <property type="molecule type" value="Genomic_DNA"/>
</dbReference>
<dbReference type="InterPro" id="IPR018114">
    <property type="entry name" value="TRYPSIN_HIS"/>
</dbReference>
<dbReference type="InParanoid" id="A0A067RAE5"/>
<dbReference type="Proteomes" id="UP000027135">
    <property type="component" value="Unassembled WGS sequence"/>
</dbReference>